<keyword evidence="1" id="KW-0472">Membrane</keyword>
<feature type="transmembrane region" description="Helical" evidence="1">
    <location>
        <begin position="7"/>
        <end position="27"/>
    </location>
</feature>
<feature type="transmembrane region" description="Helical" evidence="1">
    <location>
        <begin position="60"/>
        <end position="77"/>
    </location>
</feature>
<sequence>MIIDRYFLLCLLYIVLSIAAFTGLVWITKFIFKAKPYNIDEHTVIDDVELNQDNLTMSKVTIVIVWLKLILAFLFISSKISNQFFKKIEV</sequence>
<evidence type="ECO:0000313" key="2">
    <source>
        <dbReference type="EMBL" id="QHT74731.1"/>
    </source>
</evidence>
<protein>
    <submittedName>
        <fullName evidence="2">Uncharacterized protein</fullName>
    </submittedName>
</protein>
<organism evidence="2">
    <name type="scientific">viral metagenome</name>
    <dbReference type="NCBI Taxonomy" id="1070528"/>
    <lineage>
        <taxon>unclassified sequences</taxon>
        <taxon>metagenomes</taxon>
        <taxon>organismal metagenomes</taxon>
    </lineage>
</organism>
<keyword evidence="1" id="KW-0812">Transmembrane</keyword>
<dbReference type="EMBL" id="MN739858">
    <property type="protein sequence ID" value="QHT74731.1"/>
    <property type="molecule type" value="Genomic_DNA"/>
</dbReference>
<reference evidence="2" key="1">
    <citation type="journal article" date="2020" name="Nature">
        <title>Giant virus diversity and host interactions through global metagenomics.</title>
        <authorList>
            <person name="Schulz F."/>
            <person name="Roux S."/>
            <person name="Paez-Espino D."/>
            <person name="Jungbluth S."/>
            <person name="Walsh D.A."/>
            <person name="Denef V.J."/>
            <person name="McMahon K.D."/>
            <person name="Konstantinidis K.T."/>
            <person name="Eloe-Fadrosh E.A."/>
            <person name="Kyrpides N.C."/>
            <person name="Woyke T."/>
        </authorList>
    </citation>
    <scope>NUCLEOTIDE SEQUENCE</scope>
    <source>
        <strain evidence="2">GVMAG-M-3300023179-62</strain>
    </source>
</reference>
<keyword evidence="1" id="KW-1133">Transmembrane helix</keyword>
<accession>A0A6C0H2F8</accession>
<proteinExistence type="predicted"/>
<name>A0A6C0H2F8_9ZZZZ</name>
<evidence type="ECO:0000256" key="1">
    <source>
        <dbReference type="SAM" id="Phobius"/>
    </source>
</evidence>
<dbReference type="AlphaFoldDB" id="A0A6C0H2F8"/>